<keyword evidence="1" id="KW-0813">Transport</keyword>
<dbReference type="OrthoDB" id="4283894at2"/>
<dbReference type="PANTHER" id="PTHR43166:SF30">
    <property type="entry name" value="METHIONINE IMPORT ATP-BINDING PROTEIN METN"/>
    <property type="match status" value="1"/>
</dbReference>
<dbReference type="PROSITE" id="PS50893">
    <property type="entry name" value="ABC_TRANSPORTER_2"/>
    <property type="match status" value="1"/>
</dbReference>
<proteinExistence type="predicted"/>
<evidence type="ECO:0000313" key="11">
    <source>
        <dbReference type="Proteomes" id="UP000273044"/>
    </source>
</evidence>
<dbReference type="Pfam" id="PF09383">
    <property type="entry name" value="NIL"/>
    <property type="match status" value="1"/>
</dbReference>
<dbReference type="Gene3D" id="3.40.50.300">
    <property type="entry name" value="P-loop containing nucleotide triphosphate hydrolases"/>
    <property type="match status" value="1"/>
</dbReference>
<dbReference type="InterPro" id="IPR027417">
    <property type="entry name" value="P-loop_NTPase"/>
</dbReference>
<dbReference type="EMBL" id="CP072385">
    <property type="protein sequence ID" value="QUC11737.1"/>
    <property type="molecule type" value="Genomic_DNA"/>
</dbReference>
<dbReference type="AlphaFoldDB" id="A0A3N4CZR9"/>
<reference evidence="10 11" key="1">
    <citation type="submission" date="2018-12" db="EMBL/GenBank/DDBJ databases">
        <authorList>
            <consortium name="Pathogen Informatics"/>
        </authorList>
    </citation>
    <scope>NUCLEOTIDE SEQUENCE [LARGE SCALE GENOMIC DNA]</scope>
    <source>
        <strain evidence="10 11">NCTC12967</strain>
    </source>
</reference>
<dbReference type="GO" id="GO:0006865">
    <property type="term" value="P:amino acid transport"/>
    <property type="evidence" value="ECO:0007669"/>
    <property type="project" value="UniProtKB-KW"/>
</dbReference>
<keyword evidence="2" id="KW-1003">Cell membrane</keyword>
<dbReference type="EMBL" id="LR134406">
    <property type="protein sequence ID" value="VEH71143.1"/>
    <property type="molecule type" value="Genomic_DNA"/>
</dbReference>
<dbReference type="GeneID" id="64407891"/>
<reference evidence="9" key="2">
    <citation type="submission" date="2021-03" db="EMBL/GenBank/DDBJ databases">
        <title>Human Oral Microbial Genomes.</title>
        <authorList>
            <person name="Johnston C.D."/>
            <person name="Chen T."/>
            <person name="Dewhirst F.E."/>
        </authorList>
    </citation>
    <scope>NUCLEOTIDE SEQUENCE</scope>
    <source>
        <strain evidence="9">F0714</strain>
    </source>
</reference>
<feature type="domain" description="ABC transporter" evidence="8">
    <location>
        <begin position="2"/>
        <end position="281"/>
    </location>
</feature>
<evidence type="ECO:0000313" key="10">
    <source>
        <dbReference type="EMBL" id="VEH71143.1"/>
    </source>
</evidence>
<dbReference type="SUPFAM" id="SSF52540">
    <property type="entry name" value="P-loop containing nucleoside triphosphate hydrolases"/>
    <property type="match status" value="1"/>
</dbReference>
<dbReference type="GO" id="GO:0016887">
    <property type="term" value="F:ATP hydrolysis activity"/>
    <property type="evidence" value="ECO:0007669"/>
    <property type="project" value="InterPro"/>
</dbReference>
<dbReference type="InterPro" id="IPR045865">
    <property type="entry name" value="ACT-like_dom_sf"/>
</dbReference>
<dbReference type="Proteomes" id="UP000677180">
    <property type="component" value="Chromosome"/>
</dbReference>
<evidence type="ECO:0000256" key="5">
    <source>
        <dbReference type="ARBA" id="ARBA00022967"/>
    </source>
</evidence>
<dbReference type="SMART" id="SM00382">
    <property type="entry name" value="AAA"/>
    <property type="match status" value="1"/>
</dbReference>
<dbReference type="InterPro" id="IPR003439">
    <property type="entry name" value="ABC_transporter-like_ATP-bd"/>
</dbReference>
<keyword evidence="5" id="KW-1278">Translocase</keyword>
<evidence type="ECO:0000259" key="8">
    <source>
        <dbReference type="PROSITE" id="PS50893"/>
    </source>
</evidence>
<name>A0A3N4CZR9_9ACTN</name>
<evidence type="ECO:0000256" key="4">
    <source>
        <dbReference type="ARBA" id="ARBA00022840"/>
    </source>
</evidence>
<keyword evidence="10" id="KW-0378">Hydrolase</keyword>
<dbReference type="RefSeq" id="WP_014847487.1">
    <property type="nucleotide sequence ID" value="NZ_CAJZDL010000163.1"/>
</dbReference>
<evidence type="ECO:0000313" key="9">
    <source>
        <dbReference type="EMBL" id="QUC11737.1"/>
    </source>
</evidence>
<protein>
    <submittedName>
        <fullName evidence="9">Methionine ABC transporter ATP-binding protein</fullName>
    </submittedName>
    <submittedName>
        <fullName evidence="10">Methionine import ATP-binding protein MetN 2</fullName>
        <ecNumber evidence="10">3.6.3.-</ecNumber>
    </submittedName>
</protein>
<keyword evidence="3" id="KW-0547">Nucleotide-binding</keyword>
<dbReference type="SMART" id="SM00930">
    <property type="entry name" value="NIL"/>
    <property type="match status" value="1"/>
</dbReference>
<organism evidence="10 11">
    <name type="scientific">Arachnia propionica</name>
    <dbReference type="NCBI Taxonomy" id="1750"/>
    <lineage>
        <taxon>Bacteria</taxon>
        <taxon>Bacillati</taxon>
        <taxon>Actinomycetota</taxon>
        <taxon>Actinomycetes</taxon>
        <taxon>Propionibacteriales</taxon>
        <taxon>Propionibacteriaceae</taxon>
        <taxon>Arachnia</taxon>
    </lineage>
</organism>
<evidence type="ECO:0000256" key="6">
    <source>
        <dbReference type="ARBA" id="ARBA00022970"/>
    </source>
</evidence>
<dbReference type="OMA" id="VIRKICH"/>
<evidence type="ECO:0000256" key="1">
    <source>
        <dbReference type="ARBA" id="ARBA00022448"/>
    </source>
</evidence>
<dbReference type="Proteomes" id="UP000273044">
    <property type="component" value="Chromosome"/>
</dbReference>
<evidence type="ECO:0000256" key="7">
    <source>
        <dbReference type="ARBA" id="ARBA00023136"/>
    </source>
</evidence>
<dbReference type="GO" id="GO:0005524">
    <property type="term" value="F:ATP binding"/>
    <property type="evidence" value="ECO:0007669"/>
    <property type="project" value="UniProtKB-KW"/>
</dbReference>
<keyword evidence="6" id="KW-0029">Amino-acid transport</keyword>
<dbReference type="Pfam" id="PF00005">
    <property type="entry name" value="ABC_tran"/>
    <property type="match status" value="1"/>
</dbReference>
<keyword evidence="11" id="KW-1185">Reference proteome</keyword>
<dbReference type="PROSITE" id="PS00211">
    <property type="entry name" value="ABC_TRANSPORTER_1"/>
    <property type="match status" value="1"/>
</dbReference>
<dbReference type="SUPFAM" id="SSF55021">
    <property type="entry name" value="ACT-like"/>
    <property type="match status" value="1"/>
</dbReference>
<dbReference type="InterPro" id="IPR003593">
    <property type="entry name" value="AAA+_ATPase"/>
</dbReference>
<dbReference type="InterPro" id="IPR017871">
    <property type="entry name" value="ABC_transporter-like_CS"/>
</dbReference>
<evidence type="ECO:0000256" key="3">
    <source>
        <dbReference type="ARBA" id="ARBA00022741"/>
    </source>
</evidence>
<dbReference type="PANTHER" id="PTHR43166">
    <property type="entry name" value="AMINO ACID IMPORT ATP-BINDING PROTEIN"/>
    <property type="match status" value="1"/>
</dbReference>
<dbReference type="InterPro" id="IPR018449">
    <property type="entry name" value="NIL_domain"/>
</dbReference>
<evidence type="ECO:0000256" key="2">
    <source>
        <dbReference type="ARBA" id="ARBA00022475"/>
    </source>
</evidence>
<dbReference type="InterPro" id="IPR050086">
    <property type="entry name" value="MetN_ABC_transporter-like"/>
</dbReference>
<dbReference type="Gene3D" id="3.30.70.260">
    <property type="match status" value="1"/>
</dbReference>
<keyword evidence="4 10" id="KW-0067">ATP-binding</keyword>
<sequence length="377" mass="40874">MITVTDLRKVYNQSGRKVRALDGVSLTVPKGSVHGIIGHSGAGKSTLVRCLAMLDRPTSGRIKIGGVELTKVHSTALRNARRRLGLVFQHANLFDSRTVWRNIAYPLEVHASRRERSLELLEIFIRSILGPFTEHISRPNFRIGRCLLESQGRRDFIRNRALELLDLVGLADAAKAHPAQLSGGQRQRVGIARALATNPAVLLCDEPTSALDPRTTDEILDLLLDLRSQLGLTILVITHEMHVVKRICDSVSLLKAGRIVESGPLTEVIRTLDGSLSQTLLGIPPHDPSVENGGQLIDVLASGSTADRPVVALTSQHFGVTIPIVAGSVEHLAGITFSHLRLRVPEGTDPDAVMGYLRQLGADAKRTPTSELNGAGR</sequence>
<accession>A0A3N4CZR9</accession>
<gene>
    <name evidence="10" type="primary">metN2</name>
    <name evidence="9" type="ORF">J5A53_03300</name>
    <name evidence="10" type="ORF">NCTC12967_02456</name>
</gene>
<keyword evidence="7" id="KW-0472">Membrane</keyword>
<dbReference type="EC" id="3.6.3.-" evidence="10"/>